<comment type="caution">
    <text evidence="1">The sequence shown here is derived from an EMBL/GenBank/DDBJ whole genome shotgun (WGS) entry which is preliminary data.</text>
</comment>
<reference evidence="1" key="1">
    <citation type="journal article" date="2019" name="Sci. Rep.">
        <title>Draft genome of Tanacetum cinerariifolium, the natural source of mosquito coil.</title>
        <authorList>
            <person name="Yamashiro T."/>
            <person name="Shiraishi A."/>
            <person name="Satake H."/>
            <person name="Nakayama K."/>
        </authorList>
    </citation>
    <scope>NUCLEOTIDE SEQUENCE</scope>
</reference>
<dbReference type="EMBL" id="BKCJ010008016">
    <property type="protein sequence ID" value="GEU80130.1"/>
    <property type="molecule type" value="Genomic_DNA"/>
</dbReference>
<gene>
    <name evidence="1" type="ORF">Tci_052108</name>
</gene>
<accession>A0A6L2N1S1</accession>
<evidence type="ECO:0000313" key="1">
    <source>
        <dbReference type="EMBL" id="GEU80130.1"/>
    </source>
</evidence>
<evidence type="ECO:0008006" key="2">
    <source>
        <dbReference type="Google" id="ProtNLM"/>
    </source>
</evidence>
<protein>
    <recommendedName>
        <fullName evidence="2">Reverse transcriptase domain-containing protein</fullName>
    </recommendedName>
</protein>
<sequence length="233" mass="26992">MSSSIEYAFSSNFPNYTTASQGNISPDPSDNLSKYLFALLAISPFHNVQIYNDKPPISPQDHILTPSPILPSSPLFDSQHFFVSEELLPPKKQIHPPYSSTTLSKLSWKQIYTYEPSSPLVHTPTLPSLYEPGKGSIKMHLRHHEKQMTNILYYLEELSFYRIEKMRERFISDQIIIPGEFEELKIKLEKAHSQLSVLQKKQLMPRNETDFTHFKISNLENIIEEIRACHQMN</sequence>
<dbReference type="AlphaFoldDB" id="A0A6L2N1S1"/>
<name>A0A6L2N1S1_TANCI</name>
<organism evidence="1">
    <name type="scientific">Tanacetum cinerariifolium</name>
    <name type="common">Dalmatian daisy</name>
    <name type="synonym">Chrysanthemum cinerariifolium</name>
    <dbReference type="NCBI Taxonomy" id="118510"/>
    <lineage>
        <taxon>Eukaryota</taxon>
        <taxon>Viridiplantae</taxon>
        <taxon>Streptophyta</taxon>
        <taxon>Embryophyta</taxon>
        <taxon>Tracheophyta</taxon>
        <taxon>Spermatophyta</taxon>
        <taxon>Magnoliopsida</taxon>
        <taxon>eudicotyledons</taxon>
        <taxon>Gunneridae</taxon>
        <taxon>Pentapetalae</taxon>
        <taxon>asterids</taxon>
        <taxon>campanulids</taxon>
        <taxon>Asterales</taxon>
        <taxon>Asteraceae</taxon>
        <taxon>Asteroideae</taxon>
        <taxon>Anthemideae</taxon>
        <taxon>Anthemidinae</taxon>
        <taxon>Tanacetum</taxon>
    </lineage>
</organism>
<proteinExistence type="predicted"/>